<keyword evidence="2" id="KW-0812">Transmembrane</keyword>
<dbReference type="InterPro" id="IPR058026">
    <property type="entry name" value="BNLF2a"/>
</dbReference>
<keyword evidence="2" id="KW-1133">Transmembrane helix</keyword>
<feature type="transmembrane region" description="Helical" evidence="2">
    <location>
        <begin position="41"/>
        <end position="59"/>
    </location>
</feature>
<keyword evidence="2" id="KW-0472">Membrane</keyword>
<gene>
    <name evidence="3" type="primary">BNLF2a</name>
</gene>
<reference evidence="3" key="1">
    <citation type="submission" date="2015-02" db="EMBL/GenBank/DDBJ databases">
        <authorList>
            <person name="Grayson E Nicholas"/>
        </authorList>
    </citation>
    <scope>NUCLEOTIDE SEQUENCE</scope>
    <source>
        <strain evidence="3">Daudi</strain>
    </source>
</reference>
<feature type="compositionally biased region" description="Polar residues" evidence="1">
    <location>
        <begin position="11"/>
        <end position="26"/>
    </location>
</feature>
<evidence type="ECO:0000313" key="3">
    <source>
        <dbReference type="EMBL" id="CEQ33902.1"/>
    </source>
</evidence>
<name>A0A0C7T101_EBVG</name>
<evidence type="ECO:0000256" key="2">
    <source>
        <dbReference type="SAM" id="Phobius"/>
    </source>
</evidence>
<protein>
    <submittedName>
        <fullName evidence="3">BNLF2a</fullName>
    </submittedName>
</protein>
<dbReference type="EMBL" id="LN827545">
    <property type="protein sequence ID" value="CEQ33902.1"/>
    <property type="molecule type" value="Genomic_DNA"/>
</dbReference>
<evidence type="ECO:0000256" key="1">
    <source>
        <dbReference type="SAM" id="MobiDB-lite"/>
    </source>
</evidence>
<organismHost>
    <name type="scientific">Homo sapiens</name>
    <name type="common">Human</name>
    <dbReference type="NCBI Taxonomy" id="9606"/>
</organismHost>
<sequence>MVHVLERSLLEQQSSACGLPGSSTETRPSHPCPEDPDVSKLRLLLVVLCVLFGLLCLLLI</sequence>
<proteinExistence type="predicted"/>
<accession>A0A0C7T101</accession>
<feature type="region of interest" description="Disordered" evidence="1">
    <location>
        <begin position="11"/>
        <end position="36"/>
    </location>
</feature>
<dbReference type="Pfam" id="PF25740">
    <property type="entry name" value="BNLF2a"/>
    <property type="match status" value="1"/>
</dbReference>
<dbReference type="Proteomes" id="UP000272049">
    <property type="component" value="Segment"/>
</dbReference>
<organism evidence="3">
    <name type="scientific">Epstein-Barr virus (strain GD1)</name>
    <name type="common">HHV-4</name>
    <name type="synonym">Human gammaherpesvirus 4</name>
    <dbReference type="NCBI Taxonomy" id="10376"/>
    <lineage>
        <taxon>Viruses</taxon>
        <taxon>Duplodnaviria</taxon>
        <taxon>Heunggongvirae</taxon>
        <taxon>Peploviricota</taxon>
        <taxon>Herviviricetes</taxon>
        <taxon>Herpesvirales</taxon>
        <taxon>Orthoherpesviridae</taxon>
        <taxon>Gammaherpesvirinae</taxon>
        <taxon>Lymphocryptovirus</taxon>
        <taxon>Lymphocryptovirus humangamma4</taxon>
    </lineage>
</organism>